<evidence type="ECO:0000256" key="5">
    <source>
        <dbReference type="ARBA" id="ARBA00023277"/>
    </source>
</evidence>
<proteinExistence type="predicted"/>
<dbReference type="InterPro" id="IPR024664">
    <property type="entry name" value="Ara_Isoase_C"/>
</dbReference>
<dbReference type="RefSeq" id="WP_167272236.1">
    <property type="nucleotide sequence ID" value="NZ_JAASQJ010000003.1"/>
</dbReference>
<reference evidence="7 8" key="1">
    <citation type="submission" date="2020-03" db="EMBL/GenBank/DDBJ databases">
        <title>Genomic Encyclopedia of Type Strains, Phase IV (KMG-IV): sequencing the most valuable type-strain genomes for metagenomic binning, comparative biology and taxonomic classification.</title>
        <authorList>
            <person name="Goeker M."/>
        </authorList>
    </citation>
    <scope>NUCLEOTIDE SEQUENCE [LARGE SCALE GENOMIC DNA]</scope>
    <source>
        <strain evidence="7 8">DSM 102865</strain>
    </source>
</reference>
<dbReference type="InterPro" id="IPR004216">
    <property type="entry name" value="Fuc/Ara_isomerase_C"/>
</dbReference>
<evidence type="ECO:0000256" key="1">
    <source>
        <dbReference type="ARBA" id="ARBA00022723"/>
    </source>
</evidence>
<gene>
    <name evidence="7" type="ORF">FHS68_003476</name>
</gene>
<dbReference type="SUPFAM" id="SSF50443">
    <property type="entry name" value="FucI/AraA C-terminal domain-like"/>
    <property type="match status" value="1"/>
</dbReference>
<dbReference type="SUPFAM" id="SSF53743">
    <property type="entry name" value="FucI/AraA N-terminal and middle domains"/>
    <property type="match status" value="1"/>
</dbReference>
<sequence length="479" mass="52591">MSVQSKYHLKAGLFGIGLQAYWEQFEGLEERLKGYVDEVEEKLTGYGAEIVNLGLIDTPEKALDAGHTFRQADVDLIFLYVTTYALSSTVLPVVRRAKVPVIILNLAPEAAIDYKWFNSLNDRTKMTGEWLAYCSACPVPEIANVFNRSQIPFYQITGMLNNDPLAWDEVRDWIAAAGVANVMAHNRLGIMGNYYSGMLDIYSDLTRQCAVFGGHIEVIEVDELSALRQEVTDVQIGDMVTRFETTFDVQSDCSEQELKRAARTAVALERLVNRYQLGSMAYYHKGTGNVMNEDSMSSVILGNSLLTASGIPVAGEYEIKNAQAMKIMDSFGAGGSFTEYYAMDFIDDVVLMGHDGPGHIAIAEGKTKVRPLHVYHGKVGNGLSVEMSVKHGPVTLLSVVETYDGKVQLLIAEGESVPGAILEIGNTNSRYRFSIGARKFVENWNSHGPAHHCAVGVGHISAKINKLGKLLGIETITVC</sequence>
<keyword evidence="5" id="KW-0119">Carbohydrate metabolism</keyword>
<evidence type="ECO:0000259" key="6">
    <source>
        <dbReference type="Pfam" id="PF11762"/>
    </source>
</evidence>
<dbReference type="Pfam" id="PF11762">
    <property type="entry name" value="Arabinose_Iso_C"/>
    <property type="match status" value="1"/>
</dbReference>
<dbReference type="Proteomes" id="UP001179181">
    <property type="component" value="Unassembled WGS sequence"/>
</dbReference>
<dbReference type="EMBL" id="JAASQJ010000003">
    <property type="protein sequence ID" value="NIJ54294.1"/>
    <property type="molecule type" value="Genomic_DNA"/>
</dbReference>
<organism evidence="7 8">
    <name type="scientific">Dyadobacter arcticus</name>
    <dbReference type="NCBI Taxonomy" id="1078754"/>
    <lineage>
        <taxon>Bacteria</taxon>
        <taxon>Pseudomonadati</taxon>
        <taxon>Bacteroidota</taxon>
        <taxon>Cytophagia</taxon>
        <taxon>Cytophagales</taxon>
        <taxon>Spirosomataceae</taxon>
        <taxon>Dyadobacter</taxon>
    </lineage>
</organism>
<keyword evidence="3" id="KW-0464">Manganese</keyword>
<comment type="caution">
    <text evidence="7">The sequence shown here is derived from an EMBL/GenBank/DDBJ whole genome shotgun (WGS) entry which is preliminary data.</text>
</comment>
<dbReference type="EC" id="5.3.1.4" evidence="7"/>
<protein>
    <submittedName>
        <fullName evidence="7">L-arabinose isomerase</fullName>
        <ecNumber evidence="7">5.3.1.4</ecNumber>
    </submittedName>
</protein>
<dbReference type="GO" id="GO:0008733">
    <property type="term" value="F:L-arabinose isomerase activity"/>
    <property type="evidence" value="ECO:0007669"/>
    <property type="project" value="UniProtKB-EC"/>
</dbReference>
<evidence type="ECO:0000256" key="2">
    <source>
        <dbReference type="ARBA" id="ARBA00022935"/>
    </source>
</evidence>
<keyword evidence="2" id="KW-0054">Arabinose catabolism</keyword>
<feature type="domain" description="L-arabinose isomerase C-terminal" evidence="6">
    <location>
        <begin position="335"/>
        <end position="474"/>
    </location>
</feature>
<dbReference type="PANTHER" id="PTHR38464">
    <property type="entry name" value="L-ARABINOSE ISOMERASE"/>
    <property type="match status" value="1"/>
</dbReference>
<dbReference type="InterPro" id="IPR009015">
    <property type="entry name" value="Fucose_isomerase_N/cen_sf"/>
</dbReference>
<dbReference type="CDD" id="cd00578">
    <property type="entry name" value="L-fuc_L-ara-isomerases"/>
    <property type="match status" value="1"/>
</dbReference>
<keyword evidence="4 7" id="KW-0413">Isomerase</keyword>
<evidence type="ECO:0000256" key="3">
    <source>
        <dbReference type="ARBA" id="ARBA00023211"/>
    </source>
</evidence>
<evidence type="ECO:0000313" key="7">
    <source>
        <dbReference type="EMBL" id="NIJ54294.1"/>
    </source>
</evidence>
<name>A0ABX0UQT2_9BACT</name>
<evidence type="ECO:0000313" key="8">
    <source>
        <dbReference type="Proteomes" id="UP001179181"/>
    </source>
</evidence>
<accession>A0ABX0UQT2</accession>
<keyword evidence="1" id="KW-0479">Metal-binding</keyword>
<dbReference type="InterPro" id="IPR003762">
    <property type="entry name" value="Lara_isomerase"/>
</dbReference>
<keyword evidence="8" id="KW-1185">Reference proteome</keyword>
<evidence type="ECO:0000256" key="4">
    <source>
        <dbReference type="ARBA" id="ARBA00023235"/>
    </source>
</evidence>
<dbReference type="PANTHER" id="PTHR38464:SF1">
    <property type="entry name" value="L-ARABINOSE ISOMERASE"/>
    <property type="match status" value="1"/>
</dbReference>